<feature type="domain" description="Dihydroorotate dehydrogenase catalytic" evidence="15">
    <location>
        <begin position="44"/>
        <end position="332"/>
    </location>
</feature>
<keyword evidence="9" id="KW-0288">FMN</keyword>
<evidence type="ECO:0000256" key="3">
    <source>
        <dbReference type="ARBA" id="ARBA00004370"/>
    </source>
</evidence>
<comment type="similarity">
    <text evidence="5">Belongs to the dihydroorotate dehydrogenase family. Type 2 subfamily.</text>
</comment>
<keyword evidence="10" id="KW-0665">Pyrimidine biosynthesis</keyword>
<evidence type="ECO:0000256" key="2">
    <source>
        <dbReference type="ARBA" id="ARBA00003125"/>
    </source>
</evidence>
<keyword evidence="12" id="KW-0472">Membrane</keyword>
<dbReference type="SUPFAM" id="SSF51395">
    <property type="entry name" value="FMN-linked oxidoreductases"/>
    <property type="match status" value="1"/>
</dbReference>
<dbReference type="InterPro" id="IPR013785">
    <property type="entry name" value="Aldolase_TIM"/>
</dbReference>
<keyword evidence="8" id="KW-0285">Flavoprotein</keyword>
<evidence type="ECO:0000256" key="12">
    <source>
        <dbReference type="ARBA" id="ARBA00023136"/>
    </source>
</evidence>
<evidence type="ECO:0000256" key="6">
    <source>
        <dbReference type="ARBA" id="ARBA00012791"/>
    </source>
</evidence>
<evidence type="ECO:0000256" key="1">
    <source>
        <dbReference type="ARBA" id="ARBA00001917"/>
    </source>
</evidence>
<dbReference type="GO" id="GO:0006207">
    <property type="term" value="P:'de novo' pyrimidine nucleobase biosynthetic process"/>
    <property type="evidence" value="ECO:0007669"/>
    <property type="project" value="UniProtKB-UniRule"/>
</dbReference>
<reference evidence="16 17" key="1">
    <citation type="journal article" date="2022" name="ISME Commun">
        <title>Vulcanimicrobium alpinus gen. nov. sp. nov., the first cultivated representative of the candidate phylum 'Eremiobacterota', is a metabolically versatile aerobic anoxygenic phototroph.</title>
        <authorList>
            <person name="Yabe S."/>
            <person name="Muto K."/>
            <person name="Abe K."/>
            <person name="Yokota A."/>
            <person name="Staudigel H."/>
            <person name="Tebo B.M."/>
        </authorList>
    </citation>
    <scope>NUCLEOTIDE SEQUENCE [LARGE SCALE GENOMIC DNA]</scope>
    <source>
        <strain evidence="16 17">WC8-2</strain>
    </source>
</reference>
<sequence length="355" mass="37522">MFDPYPFARPFLHRLDPEDAHAVTLRALEANVVPGQPRDVDPILETTLFGRRLSNPVGLAAGFDKNGRVFERMGTHGFGFVEVGGVTPKPQAGNPRPRVFRLPEDGAVINRMGFPNGGAEVLEGRLRAKRRPDDLGLGINLASNADSADPAADFVALASRFAPYADYLTLDVSCPNTVNGLEFLDPERLADLLARLAAIAWPVRPALVAKLSPDIDDSLLQRMVAVLLEARIDGIIVANTTRARPPLRSSYAREAGGLSGLPLFARSTAMLARVRELAGPALMLIGVGGITSGADAYAKIRAGATAVQLYTGLVYGGTALVTRIKRELGALLRRDGFAGVAEAAGAGTSASPAVL</sequence>
<dbReference type="InterPro" id="IPR012135">
    <property type="entry name" value="Dihydroorotate_DH_1_2"/>
</dbReference>
<keyword evidence="11" id="KW-0560">Oxidoreductase</keyword>
<dbReference type="Gene3D" id="3.20.20.70">
    <property type="entry name" value="Aldolase class I"/>
    <property type="match status" value="1"/>
</dbReference>
<dbReference type="NCBIfam" id="NF003645">
    <property type="entry name" value="PRK05286.1-2"/>
    <property type="match status" value="1"/>
</dbReference>
<evidence type="ECO:0000259" key="15">
    <source>
        <dbReference type="Pfam" id="PF01180"/>
    </source>
</evidence>
<proteinExistence type="inferred from homology"/>
<dbReference type="GO" id="GO:0005737">
    <property type="term" value="C:cytoplasm"/>
    <property type="evidence" value="ECO:0007669"/>
    <property type="project" value="InterPro"/>
</dbReference>
<evidence type="ECO:0000256" key="9">
    <source>
        <dbReference type="ARBA" id="ARBA00022643"/>
    </source>
</evidence>
<comment type="cofactor">
    <cofactor evidence="1">
        <name>FMN</name>
        <dbReference type="ChEBI" id="CHEBI:58210"/>
    </cofactor>
</comment>
<comment type="subcellular location">
    <subcellularLocation>
        <location evidence="3">Membrane</location>
    </subcellularLocation>
</comment>
<evidence type="ECO:0000256" key="5">
    <source>
        <dbReference type="ARBA" id="ARBA00005359"/>
    </source>
</evidence>
<dbReference type="Proteomes" id="UP001317532">
    <property type="component" value="Chromosome"/>
</dbReference>
<accession>A0AAN2C9B7</accession>
<dbReference type="NCBIfam" id="TIGR01036">
    <property type="entry name" value="pyrD_sub2"/>
    <property type="match status" value="1"/>
</dbReference>
<evidence type="ECO:0000256" key="4">
    <source>
        <dbReference type="ARBA" id="ARBA00005161"/>
    </source>
</evidence>
<organism evidence="16 17">
    <name type="scientific">Vulcanimicrobium alpinum</name>
    <dbReference type="NCBI Taxonomy" id="3016050"/>
    <lineage>
        <taxon>Bacteria</taxon>
        <taxon>Bacillati</taxon>
        <taxon>Vulcanimicrobiota</taxon>
        <taxon>Vulcanimicrobiia</taxon>
        <taxon>Vulcanimicrobiales</taxon>
        <taxon>Vulcanimicrobiaceae</taxon>
        <taxon>Vulcanimicrobium</taxon>
    </lineage>
</organism>
<dbReference type="PANTHER" id="PTHR48109:SF4">
    <property type="entry name" value="DIHYDROOROTATE DEHYDROGENASE (QUINONE), MITOCHONDRIAL"/>
    <property type="match status" value="1"/>
</dbReference>
<evidence type="ECO:0000313" key="16">
    <source>
        <dbReference type="EMBL" id="BDE05818.1"/>
    </source>
</evidence>
<comment type="function">
    <text evidence="2">Catalyzes the conversion of dihydroorotate to orotate with quinone as electron acceptor.</text>
</comment>
<dbReference type="EMBL" id="AP025523">
    <property type="protein sequence ID" value="BDE05818.1"/>
    <property type="molecule type" value="Genomic_DNA"/>
</dbReference>
<evidence type="ECO:0000256" key="7">
    <source>
        <dbReference type="ARBA" id="ARBA00018366"/>
    </source>
</evidence>
<name>A0AAN2C9B7_UNVUL</name>
<dbReference type="EC" id="1.3.5.2" evidence="6 14"/>
<dbReference type="InterPro" id="IPR001295">
    <property type="entry name" value="Dihydroorotate_DH_CS"/>
</dbReference>
<dbReference type="PROSITE" id="PS00911">
    <property type="entry name" value="DHODEHASE_1"/>
    <property type="match status" value="1"/>
</dbReference>
<dbReference type="NCBIfam" id="NF003652">
    <property type="entry name" value="PRK05286.2-5"/>
    <property type="match status" value="1"/>
</dbReference>
<dbReference type="RefSeq" id="WP_317996840.1">
    <property type="nucleotide sequence ID" value="NZ_AP025523.1"/>
</dbReference>
<evidence type="ECO:0000256" key="13">
    <source>
        <dbReference type="ARBA" id="ARBA00048639"/>
    </source>
</evidence>
<evidence type="ECO:0000256" key="14">
    <source>
        <dbReference type="NCBIfam" id="TIGR01036"/>
    </source>
</evidence>
<dbReference type="GO" id="GO:0106430">
    <property type="term" value="F:dihydroorotate dehydrogenase (quinone) activity"/>
    <property type="evidence" value="ECO:0007669"/>
    <property type="project" value="UniProtKB-EC"/>
</dbReference>
<dbReference type="Pfam" id="PF01180">
    <property type="entry name" value="DHO_dh"/>
    <property type="match status" value="1"/>
</dbReference>
<dbReference type="PROSITE" id="PS00912">
    <property type="entry name" value="DHODEHASE_2"/>
    <property type="match status" value="1"/>
</dbReference>
<dbReference type="CDD" id="cd04738">
    <property type="entry name" value="DHOD_2_like"/>
    <property type="match status" value="1"/>
</dbReference>
<dbReference type="InterPro" id="IPR005719">
    <property type="entry name" value="Dihydroorotate_DH_2"/>
</dbReference>
<protein>
    <recommendedName>
        <fullName evidence="7 14">Dihydroorotate dehydrogenase (quinone)</fullName>
        <ecNumber evidence="6 14">1.3.5.2</ecNumber>
    </recommendedName>
</protein>
<dbReference type="PANTHER" id="PTHR48109">
    <property type="entry name" value="DIHYDROOROTATE DEHYDROGENASE (QUINONE), MITOCHONDRIAL-RELATED"/>
    <property type="match status" value="1"/>
</dbReference>
<dbReference type="KEGG" id="vab:WPS_10940"/>
<gene>
    <name evidence="16" type="primary">pyrD</name>
    <name evidence="16" type="ORF">WPS_10940</name>
</gene>
<comment type="catalytic activity">
    <reaction evidence="13">
        <text>(S)-dihydroorotate + a quinone = orotate + a quinol</text>
        <dbReference type="Rhea" id="RHEA:30187"/>
        <dbReference type="ChEBI" id="CHEBI:24646"/>
        <dbReference type="ChEBI" id="CHEBI:30839"/>
        <dbReference type="ChEBI" id="CHEBI:30864"/>
        <dbReference type="ChEBI" id="CHEBI:132124"/>
        <dbReference type="EC" id="1.3.5.2"/>
    </reaction>
</comment>
<comment type="pathway">
    <text evidence="4">Pyrimidine metabolism; UMP biosynthesis via de novo pathway; orotate from (S)-dihydroorotate (quinone route): step 1/1.</text>
</comment>
<dbReference type="InterPro" id="IPR005720">
    <property type="entry name" value="Dihydroorotate_DH_cat"/>
</dbReference>
<dbReference type="GO" id="GO:0016020">
    <property type="term" value="C:membrane"/>
    <property type="evidence" value="ECO:0007669"/>
    <property type="project" value="UniProtKB-SubCell"/>
</dbReference>
<dbReference type="InterPro" id="IPR050074">
    <property type="entry name" value="DHO_dehydrogenase"/>
</dbReference>
<dbReference type="PIRSF" id="PIRSF000164">
    <property type="entry name" value="DHO_oxidase"/>
    <property type="match status" value="1"/>
</dbReference>
<evidence type="ECO:0000256" key="10">
    <source>
        <dbReference type="ARBA" id="ARBA00022975"/>
    </source>
</evidence>
<dbReference type="AlphaFoldDB" id="A0AAN2C9B7"/>
<evidence type="ECO:0000256" key="11">
    <source>
        <dbReference type="ARBA" id="ARBA00023002"/>
    </source>
</evidence>
<evidence type="ECO:0000256" key="8">
    <source>
        <dbReference type="ARBA" id="ARBA00022630"/>
    </source>
</evidence>
<evidence type="ECO:0000313" key="17">
    <source>
        <dbReference type="Proteomes" id="UP001317532"/>
    </source>
</evidence>
<keyword evidence="17" id="KW-1185">Reference proteome</keyword>
<dbReference type="GO" id="GO:0006222">
    <property type="term" value="P:UMP biosynthetic process"/>
    <property type="evidence" value="ECO:0007669"/>
    <property type="project" value="InterPro"/>
</dbReference>